<organism evidence="3 4">
    <name type="scientific">Iodidimonas gelatinilytica</name>
    <dbReference type="NCBI Taxonomy" id="1236966"/>
    <lineage>
        <taxon>Bacteria</taxon>
        <taxon>Pseudomonadati</taxon>
        <taxon>Pseudomonadota</taxon>
        <taxon>Alphaproteobacteria</taxon>
        <taxon>Iodidimonadales</taxon>
        <taxon>Iodidimonadaceae</taxon>
        <taxon>Iodidimonas</taxon>
    </lineage>
</organism>
<dbReference type="Pfam" id="PF12804">
    <property type="entry name" value="NTP_transf_3"/>
    <property type="match status" value="1"/>
</dbReference>
<proteinExistence type="predicted"/>
<protein>
    <recommendedName>
        <fullName evidence="2">MobA-like NTP transferase domain-containing protein</fullName>
    </recommendedName>
</protein>
<gene>
    <name evidence="3" type="ORF">JCM17844_20590</name>
</gene>
<dbReference type="Gene3D" id="3.90.550.10">
    <property type="entry name" value="Spore Coat Polysaccharide Biosynthesis Protein SpsA, Chain A"/>
    <property type="match status" value="1"/>
</dbReference>
<dbReference type="EMBL" id="BKCL01000006">
    <property type="protein sequence ID" value="GEQ98422.1"/>
    <property type="molecule type" value="Genomic_DNA"/>
</dbReference>
<evidence type="ECO:0000256" key="1">
    <source>
        <dbReference type="ARBA" id="ARBA00022842"/>
    </source>
</evidence>
<evidence type="ECO:0000313" key="3">
    <source>
        <dbReference type="EMBL" id="GEQ98422.1"/>
    </source>
</evidence>
<sequence>MPHKTAHAQPFTALVLAASRRGPDDPVARLQQKSHKCFVDIAGQVMLERVIDTLLESQQFRTVLVSIEQEELLHSTARLKAWMDEGRIAFVQSEGTLADSVMAAAKAMDAPFPMVITTGDNSLHTPQLLRDFCESCRDGTSSIGVGITPEKMVKDDYPDAPLAYHRFSEGAYSNCNLYMLRDKQALASAEAFRGGGQFGKKHARLIKAFGFASFLYYKMRLKTAADFLMHVGRRFGTTAEPIIVPYAFAPIDVDNAASFKLSEDILLKRQKAAR</sequence>
<evidence type="ECO:0000313" key="4">
    <source>
        <dbReference type="Proteomes" id="UP000322084"/>
    </source>
</evidence>
<reference evidence="3 4" key="1">
    <citation type="submission" date="2019-09" db="EMBL/GenBank/DDBJ databases">
        <title>NBRP : Genome information of microbial organism related human and environment.</title>
        <authorList>
            <person name="Hattori M."/>
            <person name="Oshima K."/>
            <person name="Inaba H."/>
            <person name="Suda W."/>
            <person name="Sakamoto M."/>
            <person name="Iino T."/>
            <person name="Kitahara M."/>
            <person name="Oshida Y."/>
            <person name="Iida T."/>
            <person name="Kudo T."/>
            <person name="Itoh T."/>
            <person name="Ohkuma M."/>
        </authorList>
    </citation>
    <scope>NUCLEOTIDE SEQUENCE [LARGE SCALE GENOMIC DNA]</scope>
    <source>
        <strain evidence="3 4">Hi-2</strain>
    </source>
</reference>
<name>A0A5A7MQU6_9PROT</name>
<accession>A0A5A7MQU6</accession>
<dbReference type="Proteomes" id="UP000322084">
    <property type="component" value="Unassembled WGS sequence"/>
</dbReference>
<dbReference type="InterPro" id="IPR029044">
    <property type="entry name" value="Nucleotide-diphossugar_trans"/>
</dbReference>
<dbReference type="SUPFAM" id="SSF53448">
    <property type="entry name" value="Nucleotide-diphospho-sugar transferases"/>
    <property type="match status" value="1"/>
</dbReference>
<evidence type="ECO:0000259" key="2">
    <source>
        <dbReference type="Pfam" id="PF12804"/>
    </source>
</evidence>
<comment type="caution">
    <text evidence="3">The sequence shown here is derived from an EMBL/GenBank/DDBJ whole genome shotgun (WGS) entry which is preliminary data.</text>
</comment>
<keyword evidence="1" id="KW-0460">Magnesium</keyword>
<dbReference type="AlphaFoldDB" id="A0A5A7MQU6"/>
<dbReference type="InterPro" id="IPR025877">
    <property type="entry name" value="MobA-like_NTP_Trfase"/>
</dbReference>
<dbReference type="GO" id="GO:0016779">
    <property type="term" value="F:nucleotidyltransferase activity"/>
    <property type="evidence" value="ECO:0007669"/>
    <property type="project" value="UniProtKB-ARBA"/>
</dbReference>
<feature type="domain" description="MobA-like NTP transferase" evidence="2">
    <location>
        <begin position="29"/>
        <end position="151"/>
    </location>
</feature>
<dbReference type="RefSeq" id="WP_150000725.1">
    <property type="nucleotide sequence ID" value="NZ_BKCL01000006.1"/>
</dbReference>